<keyword evidence="4 10" id="KW-0812">Transmembrane</keyword>
<evidence type="ECO:0000256" key="10">
    <source>
        <dbReference type="SAM" id="Phobius"/>
    </source>
</evidence>
<dbReference type="Gene3D" id="1.20.1070.10">
    <property type="entry name" value="Rhodopsin 7-helix transmembrane proteins"/>
    <property type="match status" value="1"/>
</dbReference>
<accession>A0AA41MW85</accession>
<keyword evidence="9 11" id="KW-0675">Receptor</keyword>
<organism evidence="11 12">
    <name type="scientific">Sciurus carolinensis</name>
    <name type="common">Eastern gray squirrel</name>
    <dbReference type="NCBI Taxonomy" id="30640"/>
    <lineage>
        <taxon>Eukaryota</taxon>
        <taxon>Metazoa</taxon>
        <taxon>Chordata</taxon>
        <taxon>Craniata</taxon>
        <taxon>Vertebrata</taxon>
        <taxon>Euteleostomi</taxon>
        <taxon>Mammalia</taxon>
        <taxon>Eutheria</taxon>
        <taxon>Euarchontoglires</taxon>
        <taxon>Glires</taxon>
        <taxon>Rodentia</taxon>
        <taxon>Sciuromorpha</taxon>
        <taxon>Sciuridae</taxon>
        <taxon>Sciurinae</taxon>
        <taxon>Sciurini</taxon>
        <taxon>Sciurus</taxon>
    </lineage>
</organism>
<dbReference type="EMBL" id="JAATJV010340614">
    <property type="protein sequence ID" value="MBZ3878907.1"/>
    <property type="molecule type" value="Genomic_DNA"/>
</dbReference>
<evidence type="ECO:0000256" key="9">
    <source>
        <dbReference type="ARBA" id="ARBA00023170"/>
    </source>
</evidence>
<comment type="subcellular location">
    <subcellularLocation>
        <location evidence="1">Cell membrane</location>
        <topology evidence="1">Multi-pass membrane protein</topology>
    </subcellularLocation>
</comment>
<evidence type="ECO:0000256" key="2">
    <source>
        <dbReference type="ARBA" id="ARBA00022475"/>
    </source>
</evidence>
<dbReference type="InterPro" id="IPR050516">
    <property type="entry name" value="Olfactory_GPCR"/>
</dbReference>
<reference evidence="11" key="1">
    <citation type="submission" date="2020-03" db="EMBL/GenBank/DDBJ databases">
        <title>Studies in the Genomics of Life Span.</title>
        <authorList>
            <person name="Glass D."/>
        </authorList>
    </citation>
    <scope>NUCLEOTIDE SEQUENCE</scope>
    <source>
        <strain evidence="11">SUZIE</strain>
        <tissue evidence="11">Muscle</tissue>
    </source>
</reference>
<sequence>MANSTMVMEFLLLGSPDGWNMSFLYFMEFLLMYLSTLFGILLIIAVTSADQKLHTPTYFFLRNLSNFDMCFISITVPNDCVKSITINRAISVAGYSTQIFLVIFCACVELLFLSIMAWVHYVICQLLQYPIIMNPQFCVRMTLAILLSGLVYVCRCAHWEHLPAVLLQVQHDPSLLRLSCSDMTSNKVLILVSTVVV</sequence>
<keyword evidence="7" id="KW-0297">G-protein coupled receptor</keyword>
<evidence type="ECO:0000256" key="5">
    <source>
        <dbReference type="ARBA" id="ARBA00022725"/>
    </source>
</evidence>
<feature type="transmembrane region" description="Helical" evidence="10">
    <location>
        <begin position="23"/>
        <end position="46"/>
    </location>
</feature>
<evidence type="ECO:0000313" key="11">
    <source>
        <dbReference type="EMBL" id="MBZ3878907.1"/>
    </source>
</evidence>
<dbReference type="PANTHER" id="PTHR26452">
    <property type="entry name" value="OLFACTORY RECEPTOR"/>
    <property type="match status" value="1"/>
</dbReference>
<feature type="transmembrane region" description="Helical" evidence="10">
    <location>
        <begin position="99"/>
        <end position="119"/>
    </location>
</feature>
<dbReference type="Pfam" id="PF00001">
    <property type="entry name" value="7tm_1"/>
    <property type="match status" value="1"/>
</dbReference>
<dbReference type="SUPFAM" id="SSF81321">
    <property type="entry name" value="Family A G protein-coupled receptor-like"/>
    <property type="match status" value="1"/>
</dbReference>
<dbReference type="GO" id="GO:0004930">
    <property type="term" value="F:G protein-coupled receptor activity"/>
    <property type="evidence" value="ECO:0007669"/>
    <property type="project" value="UniProtKB-KW"/>
</dbReference>
<dbReference type="GO" id="GO:0007608">
    <property type="term" value="P:sensory perception of smell"/>
    <property type="evidence" value="ECO:0007669"/>
    <property type="project" value="UniProtKB-KW"/>
</dbReference>
<evidence type="ECO:0000256" key="8">
    <source>
        <dbReference type="ARBA" id="ARBA00023136"/>
    </source>
</evidence>
<dbReference type="GO" id="GO:0005886">
    <property type="term" value="C:plasma membrane"/>
    <property type="evidence" value="ECO:0007669"/>
    <property type="project" value="UniProtKB-SubCell"/>
</dbReference>
<dbReference type="InterPro" id="IPR000276">
    <property type="entry name" value="GPCR_Rhodpsn"/>
</dbReference>
<evidence type="ECO:0000256" key="6">
    <source>
        <dbReference type="ARBA" id="ARBA00022989"/>
    </source>
</evidence>
<gene>
    <name evidence="11" type="ORF">SUZIE_150285</name>
</gene>
<evidence type="ECO:0000256" key="4">
    <source>
        <dbReference type="ARBA" id="ARBA00022692"/>
    </source>
</evidence>
<keyword evidence="12" id="KW-1185">Reference proteome</keyword>
<feature type="transmembrane region" description="Helical" evidence="10">
    <location>
        <begin position="131"/>
        <end position="153"/>
    </location>
</feature>
<evidence type="ECO:0000256" key="3">
    <source>
        <dbReference type="ARBA" id="ARBA00022606"/>
    </source>
</evidence>
<keyword evidence="7" id="KW-0807">Transducer</keyword>
<keyword evidence="8 10" id="KW-0472">Membrane</keyword>
<comment type="caution">
    <text evidence="11">The sequence shown here is derived from an EMBL/GenBank/DDBJ whole genome shotgun (WGS) entry which is preliminary data.</text>
</comment>
<keyword evidence="5" id="KW-0552">Olfaction</keyword>
<evidence type="ECO:0000256" key="1">
    <source>
        <dbReference type="ARBA" id="ARBA00004651"/>
    </source>
</evidence>
<keyword evidence="3" id="KW-0716">Sensory transduction</keyword>
<dbReference type="Proteomes" id="UP001166674">
    <property type="component" value="Unassembled WGS sequence"/>
</dbReference>
<evidence type="ECO:0000256" key="7">
    <source>
        <dbReference type="ARBA" id="ARBA00023040"/>
    </source>
</evidence>
<keyword evidence="6 10" id="KW-1133">Transmembrane helix</keyword>
<dbReference type="AlphaFoldDB" id="A0AA41MW85"/>
<proteinExistence type="predicted"/>
<protein>
    <submittedName>
        <fullName evidence="11">Olfactory receptor 14C36</fullName>
    </submittedName>
</protein>
<name>A0AA41MW85_SCICA</name>
<keyword evidence="2" id="KW-1003">Cell membrane</keyword>
<evidence type="ECO:0000313" key="12">
    <source>
        <dbReference type="Proteomes" id="UP001166674"/>
    </source>
</evidence>